<gene>
    <name evidence="12" type="ORF">BWR22_08685</name>
</gene>
<dbReference type="Proteomes" id="UP000187506">
    <property type="component" value="Chromosome"/>
</dbReference>
<dbReference type="Gene3D" id="2.130.10.120">
    <property type="entry name" value="Prolyl oligopeptidase, N-terminal domain"/>
    <property type="match status" value="1"/>
</dbReference>
<evidence type="ECO:0000259" key="11">
    <source>
        <dbReference type="Pfam" id="PF02897"/>
    </source>
</evidence>
<comment type="function">
    <text evidence="8">Cleaves peptide bonds on the C-terminal side of prolyl residues within peptides that are up to approximately 30 amino acids long. Has an absolute requirement for an X-Pro bond in the trans configuration immediately preceding the Pro-Y scissible bond.</text>
</comment>
<dbReference type="GO" id="GO:0004252">
    <property type="term" value="F:serine-type endopeptidase activity"/>
    <property type="evidence" value="ECO:0007669"/>
    <property type="project" value="InterPro"/>
</dbReference>
<dbReference type="PANTHER" id="PTHR11757:SF19">
    <property type="entry name" value="PROLYL ENDOPEPTIDASE-LIKE"/>
    <property type="match status" value="1"/>
</dbReference>
<reference evidence="12 13" key="1">
    <citation type="submission" date="2017-01" db="EMBL/GenBank/DDBJ databases">
        <title>Complete genome of Lacinutrix venerupis DOK2-8 isolated from seawater in Dokdo.</title>
        <authorList>
            <person name="Chi W.-J."/>
            <person name="Kim J.H."/>
        </authorList>
    </citation>
    <scope>NUCLEOTIDE SEQUENCE [LARGE SCALE GENOMIC DNA]</scope>
    <source>
        <strain evidence="12 13">DOK2-8</strain>
    </source>
</reference>
<dbReference type="PROSITE" id="PS51257">
    <property type="entry name" value="PROKAR_LIPOPROTEIN"/>
    <property type="match status" value="1"/>
</dbReference>
<evidence type="ECO:0000313" key="12">
    <source>
        <dbReference type="EMBL" id="APY00390.1"/>
    </source>
</evidence>
<dbReference type="FunFam" id="3.40.50.1820:FF:000005">
    <property type="entry name" value="Prolyl endopeptidase"/>
    <property type="match status" value="1"/>
</dbReference>
<keyword evidence="4" id="KW-0732">Signal</keyword>
<protein>
    <recommendedName>
        <fullName evidence="9">Proline-specific endopeptidase</fullName>
    </recommendedName>
</protein>
<dbReference type="InterPro" id="IPR029058">
    <property type="entry name" value="AB_hydrolase_fold"/>
</dbReference>
<comment type="subcellular location">
    <subcellularLocation>
        <location evidence="1">Periplasm</location>
    </subcellularLocation>
</comment>
<evidence type="ECO:0000256" key="2">
    <source>
        <dbReference type="ARBA" id="ARBA00005228"/>
    </source>
</evidence>
<dbReference type="SUPFAM" id="SSF50993">
    <property type="entry name" value="Peptidase/esterase 'gauge' domain"/>
    <property type="match status" value="1"/>
</dbReference>
<sequence>MKIITPVLVIWLIFVISCKQNLKMSETTITVNPPIAKKIEKTLEKHGDIRIDNYFWMNDREDENVINHLNKENEYTSSVLKHTEIFQKELFEEMKGRIKEDDSSVPYKLNGYWYITKFEKGKDYPIYTRKKDSLQAEEEMIFDCNEMAKGYSYFKLGGIAISPDNTMASFAVDTVSRRQYTIQIKNLKTGELFSDKIENTTGSSTWANDNKTLFYTKKDDVTLRSDKIYKHQLNTDTSKDILVYHEKDDTFNSFVYKTKSKKYIVIGSSSTLTSEYRILEANNPDGEFKVFQERVRELEYSIAHYNDSFYIVTNKDNATNFKLQKTPESNTTKENWIDVLPHRNDVLLEDIEIFKDYLVVNERLNGLNKIRIISWNGDQDYYLPFHSETYTANLGNNPDFNSEELRYNYNGLTTPSSVIDYNFKTKVKTIKKEQEVLGGKFNKDNYESKRIWATAKDGVKIPMSIVYKKGIKLNGKNPVLQYAYGSYGSTIDPYFSTIRLSLLDRGFIYAISHIRGGEYLGREWYENGKLLTKMNTFTDFIDCSKFLIEENYTSPEHLYAMGGSAGGLLMGTVINLNPELYKGVIAAVPFVDVVTTMLDDTIPLTTGEYDEWGNPNEKKYYDYMKSYSPYDNVVSKNYPNLLVTTGLHDSQVQYFEPAKWVAKLRELKTDNNKLLFHIDMEAGHGGASGRFESLKEVALEYAFLFDLEGIDH</sequence>
<evidence type="ECO:0000256" key="9">
    <source>
        <dbReference type="ARBA" id="ARBA00081187"/>
    </source>
</evidence>
<dbReference type="GO" id="GO:0006508">
    <property type="term" value="P:proteolysis"/>
    <property type="evidence" value="ECO:0007669"/>
    <property type="project" value="UniProtKB-KW"/>
</dbReference>
<keyword evidence="3" id="KW-0645">Protease</keyword>
<name>A0AAC9LL37_9FLAO</name>
<dbReference type="InterPro" id="IPR023302">
    <property type="entry name" value="Pept_S9A_N"/>
</dbReference>
<dbReference type="EMBL" id="CP019352">
    <property type="protein sequence ID" value="APY00390.1"/>
    <property type="molecule type" value="Genomic_DNA"/>
</dbReference>
<evidence type="ECO:0000256" key="4">
    <source>
        <dbReference type="ARBA" id="ARBA00022729"/>
    </source>
</evidence>
<evidence type="ECO:0000313" key="13">
    <source>
        <dbReference type="Proteomes" id="UP000187506"/>
    </source>
</evidence>
<evidence type="ECO:0000256" key="8">
    <source>
        <dbReference type="ARBA" id="ARBA00060121"/>
    </source>
</evidence>
<dbReference type="InterPro" id="IPR051543">
    <property type="entry name" value="Serine_Peptidase_S9A"/>
</dbReference>
<dbReference type="AlphaFoldDB" id="A0AAC9LL37"/>
<dbReference type="Pfam" id="PF02897">
    <property type="entry name" value="Peptidase_S9_N"/>
    <property type="match status" value="1"/>
</dbReference>
<evidence type="ECO:0000256" key="5">
    <source>
        <dbReference type="ARBA" id="ARBA00022764"/>
    </source>
</evidence>
<dbReference type="KEGG" id="lvn:BWR22_08685"/>
<feature type="domain" description="Peptidase S9A N-terminal" evidence="11">
    <location>
        <begin position="33"/>
        <end position="433"/>
    </location>
</feature>
<dbReference type="InterPro" id="IPR002470">
    <property type="entry name" value="Peptidase_S9A"/>
</dbReference>
<dbReference type="Pfam" id="PF00326">
    <property type="entry name" value="Peptidase_S9"/>
    <property type="match status" value="1"/>
</dbReference>
<accession>A0AAC9LL37</accession>
<evidence type="ECO:0000256" key="1">
    <source>
        <dbReference type="ARBA" id="ARBA00004418"/>
    </source>
</evidence>
<proteinExistence type="inferred from homology"/>
<comment type="similarity">
    <text evidence="2">Belongs to the peptidase S9A family.</text>
</comment>
<keyword evidence="6" id="KW-0378">Hydrolase</keyword>
<keyword evidence="13" id="KW-1185">Reference proteome</keyword>
<keyword evidence="7" id="KW-0720">Serine protease</keyword>
<keyword evidence="5" id="KW-0574">Periplasm</keyword>
<organism evidence="12 13">
    <name type="scientific">Lacinutrix venerupis</name>
    <dbReference type="NCBI Taxonomy" id="1486034"/>
    <lineage>
        <taxon>Bacteria</taxon>
        <taxon>Pseudomonadati</taxon>
        <taxon>Bacteroidota</taxon>
        <taxon>Flavobacteriia</taxon>
        <taxon>Flavobacteriales</taxon>
        <taxon>Flavobacteriaceae</taxon>
        <taxon>Lacinutrix</taxon>
    </lineage>
</organism>
<dbReference type="PRINTS" id="PR00862">
    <property type="entry name" value="PROLIGOPTASE"/>
</dbReference>
<evidence type="ECO:0000256" key="7">
    <source>
        <dbReference type="ARBA" id="ARBA00022825"/>
    </source>
</evidence>
<evidence type="ECO:0000259" key="10">
    <source>
        <dbReference type="Pfam" id="PF00326"/>
    </source>
</evidence>
<dbReference type="PANTHER" id="PTHR11757">
    <property type="entry name" value="PROTEASE FAMILY S9A OLIGOPEPTIDASE"/>
    <property type="match status" value="1"/>
</dbReference>
<feature type="domain" description="Peptidase S9 prolyl oligopeptidase catalytic" evidence="10">
    <location>
        <begin position="494"/>
        <end position="705"/>
    </location>
</feature>
<dbReference type="InterPro" id="IPR001375">
    <property type="entry name" value="Peptidase_S9_cat"/>
</dbReference>
<dbReference type="GO" id="GO:0042597">
    <property type="term" value="C:periplasmic space"/>
    <property type="evidence" value="ECO:0007669"/>
    <property type="project" value="UniProtKB-SubCell"/>
</dbReference>
<dbReference type="Gene3D" id="3.40.50.1820">
    <property type="entry name" value="alpha/beta hydrolase"/>
    <property type="match status" value="1"/>
</dbReference>
<dbReference type="SUPFAM" id="SSF53474">
    <property type="entry name" value="alpha/beta-Hydrolases"/>
    <property type="match status" value="1"/>
</dbReference>
<evidence type="ECO:0000256" key="3">
    <source>
        <dbReference type="ARBA" id="ARBA00022670"/>
    </source>
</evidence>
<evidence type="ECO:0000256" key="6">
    <source>
        <dbReference type="ARBA" id="ARBA00022801"/>
    </source>
</evidence>